<dbReference type="KEGG" id="scy:SCATT_55820"/>
<name>G8X186_STREN</name>
<feature type="region of interest" description="Disordered" evidence="1">
    <location>
        <begin position="130"/>
        <end position="189"/>
    </location>
</feature>
<dbReference type="AlphaFoldDB" id="G8X186"/>
<feature type="compositionally biased region" description="Basic and acidic residues" evidence="1">
    <location>
        <begin position="153"/>
        <end position="166"/>
    </location>
</feature>
<sequence>MTYADNLGIEGGQRDGRRRATVPEPRSETPMSDSDTTGTATATTAQDRPSATATLTRPVRAMASTVSHVPGATSVTSALGGVLDKVSAVSPRTRRIAAYAGAGVLGAVGVVEWPVAAAGAAVVWLTQPRPRQTTPAGDVAETVAQARETVQPHPEDETAHPDEAPRPARTVKPSAKTARSSKPRAKHHG</sequence>
<evidence type="ECO:0000313" key="2">
    <source>
        <dbReference type="EMBL" id="AEW97953.1"/>
    </source>
</evidence>
<dbReference type="EMBL" id="CP003219">
    <property type="protein sequence ID" value="AEW97953.1"/>
    <property type="molecule type" value="Genomic_DNA"/>
</dbReference>
<dbReference type="PATRIC" id="fig|1003195.29.peg.5565"/>
<protein>
    <submittedName>
        <fullName evidence="2">Uncharacterized protein</fullName>
    </submittedName>
</protein>
<evidence type="ECO:0000256" key="1">
    <source>
        <dbReference type="SAM" id="MobiDB-lite"/>
    </source>
</evidence>
<reference evidence="3" key="1">
    <citation type="submission" date="2011-12" db="EMBL/GenBank/DDBJ databases">
        <title>Complete genome sequence of Streptomyces cattleya strain DSM 46488.</title>
        <authorList>
            <person name="Ou H.-Y."/>
            <person name="Li P."/>
            <person name="Zhao C."/>
            <person name="O'Hagan D."/>
            <person name="Deng Z."/>
        </authorList>
    </citation>
    <scope>NUCLEOTIDE SEQUENCE [LARGE SCALE GENOMIC DNA]</scope>
    <source>
        <strain evidence="3">ATCC 35852 / DSM 46488 / JCM 4925 / NBRC 14057 / NRRL 8057</strain>
    </source>
</reference>
<gene>
    <name evidence="2" type="ordered locus">SCATT_55820</name>
</gene>
<proteinExistence type="predicted"/>
<dbReference type="eggNOG" id="ENOG502ZX9J">
    <property type="taxonomic scope" value="Bacteria"/>
</dbReference>
<keyword evidence="3" id="KW-1185">Reference proteome</keyword>
<dbReference type="HOGENOM" id="CLU_1433712_0_0_11"/>
<feature type="compositionally biased region" description="Low complexity" evidence="1">
    <location>
        <begin position="36"/>
        <end position="45"/>
    </location>
</feature>
<accession>G8X186</accession>
<evidence type="ECO:0000313" key="3">
    <source>
        <dbReference type="Proteomes" id="UP000007842"/>
    </source>
</evidence>
<feature type="compositionally biased region" description="Basic residues" evidence="1">
    <location>
        <begin position="179"/>
        <end position="189"/>
    </location>
</feature>
<organism evidence="2 3">
    <name type="scientific">Streptantibioticus cattleyicolor (strain ATCC 35852 / DSM 46488 / JCM 4925 / NBRC 14057 / NRRL 8057)</name>
    <name type="common">Streptomyces cattleya</name>
    <dbReference type="NCBI Taxonomy" id="1003195"/>
    <lineage>
        <taxon>Bacteria</taxon>
        <taxon>Bacillati</taxon>
        <taxon>Actinomycetota</taxon>
        <taxon>Actinomycetes</taxon>
        <taxon>Kitasatosporales</taxon>
        <taxon>Streptomycetaceae</taxon>
        <taxon>Streptantibioticus</taxon>
    </lineage>
</organism>
<dbReference type="Proteomes" id="UP000007842">
    <property type="component" value="Chromosome"/>
</dbReference>
<dbReference type="STRING" id="1003195.SCATT_55820"/>
<feature type="region of interest" description="Disordered" evidence="1">
    <location>
        <begin position="1"/>
        <end position="52"/>
    </location>
</feature>